<dbReference type="VEuPathDB" id="VectorBase:AATE013711"/>
<dbReference type="EnsemblMetazoa" id="AATE013711-RA">
    <property type="protein sequence ID" value="AATE013711-PA.1"/>
    <property type="gene ID" value="AATE013711"/>
</dbReference>
<reference evidence="1" key="1">
    <citation type="submission" date="2022-08" db="UniProtKB">
        <authorList>
            <consortium name="EnsemblMetazoa"/>
        </authorList>
    </citation>
    <scope>IDENTIFICATION</scope>
    <source>
        <strain evidence="1">EBRO</strain>
    </source>
</reference>
<protein>
    <submittedName>
        <fullName evidence="1">Uncharacterized protein</fullName>
    </submittedName>
</protein>
<evidence type="ECO:0000313" key="1">
    <source>
        <dbReference type="EnsemblMetazoa" id="AATE013711-PA.1"/>
    </source>
</evidence>
<organism evidence="1">
    <name type="scientific">Anopheles atroparvus</name>
    <name type="common">European mosquito</name>
    <dbReference type="NCBI Taxonomy" id="41427"/>
    <lineage>
        <taxon>Eukaryota</taxon>
        <taxon>Metazoa</taxon>
        <taxon>Ecdysozoa</taxon>
        <taxon>Arthropoda</taxon>
        <taxon>Hexapoda</taxon>
        <taxon>Insecta</taxon>
        <taxon>Pterygota</taxon>
        <taxon>Neoptera</taxon>
        <taxon>Endopterygota</taxon>
        <taxon>Diptera</taxon>
        <taxon>Nematocera</taxon>
        <taxon>Culicoidea</taxon>
        <taxon>Culicidae</taxon>
        <taxon>Anophelinae</taxon>
        <taxon>Anopheles</taxon>
    </lineage>
</organism>
<accession>A0A182J944</accession>
<sequence length="276" mass="29984">MEFLDRACLAANAGEIVTCEKRIRKSPVPTRSPSLPVDGPGAGPGGGCAYSVVSCSVGFCLLLPLLTSNGGLHESLGTQQRQRAGGEPMALGAFYEDSAALSPVAGQSPESCISQCVTALKFLDRLRRLSCTSVAAFTQNHSVSGLVRAGRGFMSLGTREPQYHIPRQEHLIATTTTIIIIIIIIFIIIIISIFFLLLFDVAIVVVVMIVRKQHENPRGERELLIHGESNYPRATDYDQTTVRIKGIDKRLVRRPSADATNSTSHGGFNEPLKFFF</sequence>
<name>A0A182J944_ANOAO</name>
<dbReference type="AlphaFoldDB" id="A0A182J944"/>
<proteinExistence type="predicted"/>